<evidence type="ECO:0000256" key="1">
    <source>
        <dbReference type="ARBA" id="ARBA00022617"/>
    </source>
</evidence>
<dbReference type="PROSITE" id="PS51007">
    <property type="entry name" value="CYTC"/>
    <property type="match status" value="1"/>
</dbReference>
<sequence length="135" mass="14505">MSLSIHVAATRAFSAALLVAGLISSQAVLAEARTIKDGVFTQAQVDAGKATYDTSCKTCHDMRFYRDALKSWDGQPVLWMWETILGTMPADNPGSLMLEEYTDVVAYILSENGFPAGETALDPDGNMSDISIVAP</sequence>
<evidence type="ECO:0000259" key="6">
    <source>
        <dbReference type="PROSITE" id="PS51007"/>
    </source>
</evidence>
<dbReference type="GO" id="GO:0046872">
    <property type="term" value="F:metal ion binding"/>
    <property type="evidence" value="ECO:0007669"/>
    <property type="project" value="UniProtKB-KW"/>
</dbReference>
<keyword evidence="2 4" id="KW-0479">Metal-binding</keyword>
<dbReference type="InterPro" id="IPR009056">
    <property type="entry name" value="Cyt_c-like_dom"/>
</dbReference>
<dbReference type="InterPro" id="IPR036909">
    <property type="entry name" value="Cyt_c-like_dom_sf"/>
</dbReference>
<protein>
    <recommendedName>
        <fullName evidence="6">Cytochrome c domain-containing protein</fullName>
    </recommendedName>
</protein>
<evidence type="ECO:0000256" key="5">
    <source>
        <dbReference type="SAM" id="SignalP"/>
    </source>
</evidence>
<dbReference type="GO" id="GO:0009055">
    <property type="term" value="F:electron transfer activity"/>
    <property type="evidence" value="ECO:0007669"/>
    <property type="project" value="InterPro"/>
</dbReference>
<feature type="domain" description="Cytochrome c" evidence="6">
    <location>
        <begin position="43"/>
        <end position="135"/>
    </location>
</feature>
<evidence type="ECO:0000313" key="7">
    <source>
        <dbReference type="EMBL" id="KRO73276.1"/>
    </source>
</evidence>
<reference evidence="7 8" key="1">
    <citation type="submission" date="2015-10" db="EMBL/GenBank/DDBJ databases">
        <title>Metagenome-Assembled Genomes uncover a global brackish microbiome.</title>
        <authorList>
            <person name="Hugerth L.W."/>
            <person name="Larsson J."/>
            <person name="Alneberg J."/>
            <person name="Lindh M.V."/>
            <person name="Legrand C."/>
            <person name="Pinhassi J."/>
            <person name="Andersson A.F."/>
        </authorList>
    </citation>
    <scope>NUCLEOTIDE SEQUENCE [LARGE SCALE GENOMIC DNA]</scope>
    <source>
        <strain evidence="7">BACL4 MAG-120507-bin80</strain>
    </source>
</reference>
<name>A0A0R2SEL0_9GAMM</name>
<dbReference type="AlphaFoldDB" id="A0A0R2SEL0"/>
<dbReference type="SUPFAM" id="SSF46626">
    <property type="entry name" value="Cytochrome c"/>
    <property type="match status" value="1"/>
</dbReference>
<keyword evidence="5" id="KW-0732">Signal</keyword>
<keyword evidence="3 4" id="KW-0408">Iron</keyword>
<evidence type="ECO:0000313" key="8">
    <source>
        <dbReference type="Proteomes" id="UP000051934"/>
    </source>
</evidence>
<dbReference type="EMBL" id="LIBB01000013">
    <property type="protein sequence ID" value="KRO73276.1"/>
    <property type="molecule type" value="Genomic_DNA"/>
</dbReference>
<evidence type="ECO:0000256" key="2">
    <source>
        <dbReference type="ARBA" id="ARBA00022723"/>
    </source>
</evidence>
<feature type="signal peptide" evidence="5">
    <location>
        <begin position="1"/>
        <end position="30"/>
    </location>
</feature>
<keyword evidence="1 4" id="KW-0349">Heme</keyword>
<accession>A0A0R2SEL0</accession>
<organism evidence="7 8">
    <name type="scientific">OM182 bacterium BACL3 MAG-120507-bin80</name>
    <dbReference type="NCBI Taxonomy" id="1655577"/>
    <lineage>
        <taxon>Bacteria</taxon>
        <taxon>Pseudomonadati</taxon>
        <taxon>Pseudomonadota</taxon>
        <taxon>Gammaproteobacteria</taxon>
        <taxon>OMG group</taxon>
        <taxon>OM182 clade</taxon>
    </lineage>
</organism>
<evidence type="ECO:0000256" key="4">
    <source>
        <dbReference type="PROSITE-ProRule" id="PRU00433"/>
    </source>
</evidence>
<proteinExistence type="predicted"/>
<evidence type="ECO:0000256" key="3">
    <source>
        <dbReference type="ARBA" id="ARBA00023004"/>
    </source>
</evidence>
<gene>
    <name evidence="7" type="ORF">ABR69_07295</name>
</gene>
<dbReference type="GO" id="GO:0020037">
    <property type="term" value="F:heme binding"/>
    <property type="evidence" value="ECO:0007669"/>
    <property type="project" value="InterPro"/>
</dbReference>
<feature type="chain" id="PRO_5006586931" description="Cytochrome c domain-containing protein" evidence="5">
    <location>
        <begin position="31"/>
        <end position="135"/>
    </location>
</feature>
<comment type="caution">
    <text evidence="7">The sequence shown here is derived from an EMBL/GenBank/DDBJ whole genome shotgun (WGS) entry which is preliminary data.</text>
</comment>
<dbReference type="Pfam" id="PF13442">
    <property type="entry name" value="Cytochrome_CBB3"/>
    <property type="match status" value="1"/>
</dbReference>
<dbReference type="Proteomes" id="UP000051934">
    <property type="component" value="Unassembled WGS sequence"/>
</dbReference>